<protein>
    <submittedName>
        <fullName evidence="1">Uncharacterized protein</fullName>
    </submittedName>
</protein>
<accession>A0A0A9HD65</accession>
<organism evidence="1">
    <name type="scientific">Arundo donax</name>
    <name type="common">Giant reed</name>
    <name type="synonym">Donax arundinaceus</name>
    <dbReference type="NCBI Taxonomy" id="35708"/>
    <lineage>
        <taxon>Eukaryota</taxon>
        <taxon>Viridiplantae</taxon>
        <taxon>Streptophyta</taxon>
        <taxon>Embryophyta</taxon>
        <taxon>Tracheophyta</taxon>
        <taxon>Spermatophyta</taxon>
        <taxon>Magnoliopsida</taxon>
        <taxon>Liliopsida</taxon>
        <taxon>Poales</taxon>
        <taxon>Poaceae</taxon>
        <taxon>PACMAD clade</taxon>
        <taxon>Arundinoideae</taxon>
        <taxon>Arundineae</taxon>
        <taxon>Arundo</taxon>
    </lineage>
</organism>
<reference evidence="1" key="2">
    <citation type="journal article" date="2015" name="Data Brief">
        <title>Shoot transcriptome of the giant reed, Arundo donax.</title>
        <authorList>
            <person name="Barrero R.A."/>
            <person name="Guerrero F.D."/>
            <person name="Moolhuijzen P."/>
            <person name="Goolsby J.A."/>
            <person name="Tidwell J."/>
            <person name="Bellgard S.E."/>
            <person name="Bellgard M.I."/>
        </authorList>
    </citation>
    <scope>NUCLEOTIDE SEQUENCE</scope>
    <source>
        <tissue evidence="1">Shoot tissue taken approximately 20 cm above the soil surface</tissue>
    </source>
</reference>
<reference evidence="1" key="1">
    <citation type="submission" date="2014-09" db="EMBL/GenBank/DDBJ databases">
        <authorList>
            <person name="Magalhaes I.L.F."/>
            <person name="Oliveira U."/>
            <person name="Santos F.R."/>
            <person name="Vidigal T.H.D.A."/>
            <person name="Brescovit A.D."/>
            <person name="Santos A.J."/>
        </authorList>
    </citation>
    <scope>NUCLEOTIDE SEQUENCE</scope>
    <source>
        <tissue evidence="1">Shoot tissue taken approximately 20 cm above the soil surface</tissue>
    </source>
</reference>
<dbReference type="AlphaFoldDB" id="A0A0A9HD65"/>
<evidence type="ECO:0000313" key="1">
    <source>
        <dbReference type="EMBL" id="JAE33764.1"/>
    </source>
</evidence>
<proteinExistence type="predicted"/>
<sequence length="56" mass="6354">MSVYSVYQRTNVISLENQSFCVYIPTFSMRLYVLMLSSPLLAYKCHVAGLLNSSSQ</sequence>
<dbReference type="EMBL" id="GBRH01164132">
    <property type="protein sequence ID" value="JAE33764.1"/>
    <property type="molecule type" value="Transcribed_RNA"/>
</dbReference>
<name>A0A0A9HD65_ARUDO</name>